<keyword evidence="5" id="KW-0805">Transcription regulation</keyword>
<dbReference type="SMART" id="SM00448">
    <property type="entry name" value="REC"/>
    <property type="match status" value="1"/>
</dbReference>
<feature type="domain" description="Sigma-54 factor interaction" evidence="8">
    <location>
        <begin position="140"/>
        <end position="368"/>
    </location>
</feature>
<dbReference type="Pfam" id="PF00072">
    <property type="entry name" value="Response_reg"/>
    <property type="match status" value="1"/>
</dbReference>
<dbReference type="PROSITE" id="PS50045">
    <property type="entry name" value="SIGMA54_INTERACT_4"/>
    <property type="match status" value="1"/>
</dbReference>
<dbReference type="Gene3D" id="3.40.50.2300">
    <property type="match status" value="1"/>
</dbReference>
<evidence type="ECO:0000259" key="8">
    <source>
        <dbReference type="PROSITE" id="PS50045"/>
    </source>
</evidence>
<dbReference type="InterPro" id="IPR009057">
    <property type="entry name" value="Homeodomain-like_sf"/>
</dbReference>
<protein>
    <submittedName>
        <fullName evidence="10">Sigma-54-dependent Fis family transcriptional regulator</fullName>
    </submittedName>
</protein>
<keyword evidence="6" id="KW-0804">Transcription</keyword>
<keyword evidence="1 7" id="KW-0597">Phosphoprotein</keyword>
<dbReference type="PANTHER" id="PTHR32071">
    <property type="entry name" value="TRANSCRIPTIONAL REGULATORY PROTEIN"/>
    <property type="match status" value="1"/>
</dbReference>
<dbReference type="Gene3D" id="3.40.50.300">
    <property type="entry name" value="P-loop containing nucleotide triphosphate hydrolases"/>
    <property type="match status" value="1"/>
</dbReference>
<keyword evidence="3" id="KW-0067">ATP-binding</keyword>
<dbReference type="FunFam" id="3.40.50.300:FF:000006">
    <property type="entry name" value="DNA-binding transcriptional regulator NtrC"/>
    <property type="match status" value="1"/>
</dbReference>
<evidence type="ECO:0000256" key="2">
    <source>
        <dbReference type="ARBA" id="ARBA00022741"/>
    </source>
</evidence>
<dbReference type="Gene3D" id="1.10.8.60">
    <property type="match status" value="1"/>
</dbReference>
<dbReference type="CDD" id="cd00009">
    <property type="entry name" value="AAA"/>
    <property type="match status" value="1"/>
</dbReference>
<evidence type="ECO:0000256" key="6">
    <source>
        <dbReference type="ARBA" id="ARBA00023163"/>
    </source>
</evidence>
<keyword evidence="11" id="KW-1185">Reference proteome</keyword>
<dbReference type="Proteomes" id="UP001056539">
    <property type="component" value="Chromosome"/>
</dbReference>
<dbReference type="PANTHER" id="PTHR32071:SF17">
    <property type="entry name" value="TRANSCRIPTIONAL REGULATOR (NTRC FAMILY)"/>
    <property type="match status" value="1"/>
</dbReference>
<sequence>MKRRILIVDDEPNIRETIGDILKDTGYEVVLAKDGEEACKVVGKEDFDTIILDVMLPGKGGLEVLEYIHQEFPIIPVIIISGHGNIKMAVEAMRKGAYDFMEKPPSIERILATVRNAINYKNLLLENMSLKSAANVAPTFVGKSPVISQILSSLPQIAQSDASVLITGENGTGKEVIARLIHFHSRRRYLPFVGVNCAAIPETLIESELFGYEKGAFTGANKQKKGKFEQAHRGTLFLDEVGDLSLPAQAKVLRVLQENEFERVGGNELVKVDVRIIAATNQNLQEKIQKGEFREDLYYRLNVLPLHLPPLRERREDIPELVEFFLEEERERTKRNLSITKDALNFLASQPWKGNVRELKNFIQRLAILCPDETITLKQVQQQLFPTTQNLLQEEMKTLSLKEAKREFERQLILDRLAQFHMNIAKTAESLDIERTYLYRKMKELDIMEEE</sequence>
<dbReference type="SUPFAM" id="SSF52540">
    <property type="entry name" value="P-loop containing nucleoside triphosphate hydrolases"/>
    <property type="match status" value="1"/>
</dbReference>
<keyword evidence="2" id="KW-0547">Nucleotide-binding</keyword>
<dbReference type="SMART" id="SM00382">
    <property type="entry name" value="AAA"/>
    <property type="match status" value="1"/>
</dbReference>
<dbReference type="GO" id="GO:0005524">
    <property type="term" value="F:ATP binding"/>
    <property type="evidence" value="ECO:0007669"/>
    <property type="project" value="UniProtKB-KW"/>
</dbReference>
<gene>
    <name evidence="10" type="ORF">KDW03_04395</name>
</gene>
<reference evidence="10" key="2">
    <citation type="submission" date="2022-06" db="EMBL/GenBank/DDBJ databases">
        <title>Thermospira aquatica gen. nov., sp. nov.</title>
        <authorList>
            <person name="Ben Ali Gam Z."/>
            <person name="Labat M."/>
        </authorList>
    </citation>
    <scope>NUCLEOTIDE SEQUENCE</scope>
    <source>
        <strain evidence="10">F1F22</strain>
    </source>
</reference>
<dbReference type="Pfam" id="PF00158">
    <property type="entry name" value="Sigma54_activat"/>
    <property type="match status" value="1"/>
</dbReference>
<dbReference type="KEGG" id="taqu:KDW03_04395"/>
<dbReference type="AlphaFoldDB" id="A0AAX3BFB6"/>
<proteinExistence type="predicted"/>
<evidence type="ECO:0000256" key="7">
    <source>
        <dbReference type="PROSITE-ProRule" id="PRU00169"/>
    </source>
</evidence>
<reference evidence="10" key="1">
    <citation type="submission" date="2021-04" db="EMBL/GenBank/DDBJ databases">
        <authorList>
            <person name="Postec A."/>
        </authorList>
    </citation>
    <scope>NUCLEOTIDE SEQUENCE</scope>
    <source>
        <strain evidence="10">F1F22</strain>
    </source>
</reference>
<accession>A0AAX3BFB6</accession>
<feature type="domain" description="Response regulatory" evidence="9">
    <location>
        <begin position="4"/>
        <end position="118"/>
    </location>
</feature>
<dbReference type="InterPro" id="IPR011006">
    <property type="entry name" value="CheY-like_superfamily"/>
</dbReference>
<dbReference type="RefSeq" id="WP_271436180.1">
    <property type="nucleotide sequence ID" value="NZ_CP073355.1"/>
</dbReference>
<keyword evidence="4" id="KW-0902">Two-component regulatory system</keyword>
<dbReference type="GO" id="GO:0000160">
    <property type="term" value="P:phosphorelay signal transduction system"/>
    <property type="evidence" value="ECO:0007669"/>
    <property type="project" value="UniProtKB-KW"/>
</dbReference>
<evidence type="ECO:0000259" key="9">
    <source>
        <dbReference type="PROSITE" id="PS50110"/>
    </source>
</evidence>
<dbReference type="Pfam" id="PF02954">
    <property type="entry name" value="HTH_8"/>
    <property type="match status" value="1"/>
</dbReference>
<dbReference type="InterPro" id="IPR001789">
    <property type="entry name" value="Sig_transdc_resp-reg_receiver"/>
</dbReference>
<dbReference type="InterPro" id="IPR058031">
    <property type="entry name" value="AAA_lid_NorR"/>
</dbReference>
<dbReference type="PROSITE" id="PS50110">
    <property type="entry name" value="RESPONSE_REGULATORY"/>
    <property type="match status" value="1"/>
</dbReference>
<dbReference type="SUPFAM" id="SSF52172">
    <property type="entry name" value="CheY-like"/>
    <property type="match status" value="1"/>
</dbReference>
<dbReference type="FunFam" id="3.40.50.2300:FF:000018">
    <property type="entry name" value="DNA-binding transcriptional regulator NtrC"/>
    <property type="match status" value="1"/>
</dbReference>
<evidence type="ECO:0000256" key="5">
    <source>
        <dbReference type="ARBA" id="ARBA00023015"/>
    </source>
</evidence>
<dbReference type="InterPro" id="IPR002078">
    <property type="entry name" value="Sigma_54_int"/>
</dbReference>
<dbReference type="Pfam" id="PF25601">
    <property type="entry name" value="AAA_lid_14"/>
    <property type="match status" value="1"/>
</dbReference>
<evidence type="ECO:0000256" key="4">
    <source>
        <dbReference type="ARBA" id="ARBA00023012"/>
    </source>
</evidence>
<dbReference type="GO" id="GO:0043565">
    <property type="term" value="F:sequence-specific DNA binding"/>
    <property type="evidence" value="ECO:0007669"/>
    <property type="project" value="InterPro"/>
</dbReference>
<dbReference type="InterPro" id="IPR027417">
    <property type="entry name" value="P-loop_NTPase"/>
</dbReference>
<name>A0AAX3BFB6_9SPIR</name>
<evidence type="ECO:0000256" key="3">
    <source>
        <dbReference type="ARBA" id="ARBA00022840"/>
    </source>
</evidence>
<evidence type="ECO:0000256" key="1">
    <source>
        <dbReference type="ARBA" id="ARBA00022553"/>
    </source>
</evidence>
<dbReference type="GO" id="GO:0006355">
    <property type="term" value="P:regulation of DNA-templated transcription"/>
    <property type="evidence" value="ECO:0007669"/>
    <property type="project" value="InterPro"/>
</dbReference>
<organism evidence="10 11">
    <name type="scientific">Thermospira aquatica</name>
    <dbReference type="NCBI Taxonomy" id="2828656"/>
    <lineage>
        <taxon>Bacteria</taxon>
        <taxon>Pseudomonadati</taxon>
        <taxon>Spirochaetota</taxon>
        <taxon>Spirochaetia</taxon>
        <taxon>Brevinematales</taxon>
        <taxon>Thermospiraceae</taxon>
        <taxon>Thermospira</taxon>
    </lineage>
</organism>
<dbReference type="InterPro" id="IPR002197">
    <property type="entry name" value="HTH_Fis"/>
</dbReference>
<dbReference type="EMBL" id="CP073355">
    <property type="protein sequence ID" value="URA11047.1"/>
    <property type="molecule type" value="Genomic_DNA"/>
</dbReference>
<dbReference type="SUPFAM" id="SSF46689">
    <property type="entry name" value="Homeodomain-like"/>
    <property type="match status" value="1"/>
</dbReference>
<feature type="modified residue" description="4-aspartylphosphate" evidence="7">
    <location>
        <position position="53"/>
    </location>
</feature>
<evidence type="ECO:0000313" key="11">
    <source>
        <dbReference type="Proteomes" id="UP001056539"/>
    </source>
</evidence>
<evidence type="ECO:0000313" key="10">
    <source>
        <dbReference type="EMBL" id="URA11047.1"/>
    </source>
</evidence>
<dbReference type="Gene3D" id="1.10.10.60">
    <property type="entry name" value="Homeodomain-like"/>
    <property type="match status" value="1"/>
</dbReference>
<dbReference type="InterPro" id="IPR003593">
    <property type="entry name" value="AAA+_ATPase"/>
</dbReference>